<sequence length="59" mass="6546">MFITKARLLARLRRDDGVLSSEYSVLVLVGLVFVGALLLIARSEAVHTHLNNLILKELS</sequence>
<dbReference type="Pfam" id="PF14029">
    <property type="entry name" value="DUF4244"/>
    <property type="match status" value="1"/>
</dbReference>
<reference evidence="2" key="1">
    <citation type="journal article" date="2014" name="Int. J. Syst. Evol. Microbiol.">
        <title>Complete genome sequence of Corynebacterium casei LMG S-19264T (=DSM 44701T), isolated from a smear-ripened cheese.</title>
        <authorList>
            <consortium name="US DOE Joint Genome Institute (JGI-PGF)"/>
            <person name="Walter F."/>
            <person name="Albersmeier A."/>
            <person name="Kalinowski J."/>
            <person name="Ruckert C."/>
        </authorList>
    </citation>
    <scope>NUCLEOTIDE SEQUENCE</scope>
    <source>
        <strain evidence="2">VKM Ac-1321</strain>
    </source>
</reference>
<dbReference type="AlphaFoldDB" id="A0A9W6KG38"/>
<gene>
    <name evidence="2" type="ORF">GCM10017581_005940</name>
</gene>
<dbReference type="Proteomes" id="UP001143480">
    <property type="component" value="Unassembled WGS sequence"/>
</dbReference>
<reference evidence="2" key="2">
    <citation type="submission" date="2023-01" db="EMBL/GenBank/DDBJ databases">
        <authorList>
            <person name="Sun Q."/>
            <person name="Evtushenko L."/>
        </authorList>
    </citation>
    <scope>NUCLEOTIDE SEQUENCE</scope>
    <source>
        <strain evidence="2">VKM Ac-1321</strain>
    </source>
</reference>
<dbReference type="InterPro" id="IPR025338">
    <property type="entry name" value="DUF4244"/>
</dbReference>
<keyword evidence="1" id="KW-0812">Transmembrane</keyword>
<keyword evidence="3" id="KW-1185">Reference proteome</keyword>
<keyword evidence="1" id="KW-1133">Transmembrane helix</keyword>
<feature type="transmembrane region" description="Helical" evidence="1">
    <location>
        <begin position="21"/>
        <end position="41"/>
    </location>
</feature>
<name>A0A9W6KG38_9ACTN</name>
<evidence type="ECO:0000313" key="2">
    <source>
        <dbReference type="EMBL" id="GLK98853.1"/>
    </source>
</evidence>
<comment type="caution">
    <text evidence="2">The sequence shown here is derived from an EMBL/GenBank/DDBJ whole genome shotgun (WGS) entry which is preliminary data.</text>
</comment>
<accession>A0A9W6KG38</accession>
<evidence type="ECO:0000256" key="1">
    <source>
        <dbReference type="SAM" id="Phobius"/>
    </source>
</evidence>
<organism evidence="2 3">
    <name type="scientific">Dactylosporangium matsuzakiense</name>
    <dbReference type="NCBI Taxonomy" id="53360"/>
    <lineage>
        <taxon>Bacteria</taxon>
        <taxon>Bacillati</taxon>
        <taxon>Actinomycetota</taxon>
        <taxon>Actinomycetes</taxon>
        <taxon>Micromonosporales</taxon>
        <taxon>Micromonosporaceae</taxon>
        <taxon>Dactylosporangium</taxon>
    </lineage>
</organism>
<keyword evidence="1" id="KW-0472">Membrane</keyword>
<evidence type="ECO:0000313" key="3">
    <source>
        <dbReference type="Proteomes" id="UP001143480"/>
    </source>
</evidence>
<dbReference type="RefSeq" id="WP_261962285.1">
    <property type="nucleotide sequence ID" value="NZ_BAAAXA010000001.1"/>
</dbReference>
<proteinExistence type="predicted"/>
<dbReference type="EMBL" id="BSFP01000002">
    <property type="protein sequence ID" value="GLK98853.1"/>
    <property type="molecule type" value="Genomic_DNA"/>
</dbReference>
<protein>
    <submittedName>
        <fullName evidence="2">Uncharacterized protein</fullName>
    </submittedName>
</protein>